<dbReference type="PROSITE" id="PS51186">
    <property type="entry name" value="GNAT"/>
    <property type="match status" value="1"/>
</dbReference>
<dbReference type="Pfam" id="PF00583">
    <property type="entry name" value="Acetyltransf_1"/>
    <property type="match status" value="1"/>
</dbReference>
<proteinExistence type="predicted"/>
<comment type="caution">
    <text evidence="2">The sequence shown here is derived from an EMBL/GenBank/DDBJ whole genome shotgun (WGS) entry which is preliminary data.</text>
</comment>
<dbReference type="InterPro" id="IPR000182">
    <property type="entry name" value="GNAT_dom"/>
</dbReference>
<sequence>MMNGEGLIIRELELNDIKENLLDNYSRYQEINKAWCIENNKKIIKDMNMIEDWNYDAIQKVIKELKDNIMNHGKVFAAYIENKLIGFASLSGVLYGENNQYLKLSKIQVSNDCRGKGIGKKLFDCCIDEAKRHGAKKIYISGNPAVETQGFYKSIGCVDATWIDRRQVELEPYDCQLEYVL</sequence>
<name>A0A9W5YH13_9FIRM</name>
<evidence type="ECO:0000259" key="1">
    <source>
        <dbReference type="PROSITE" id="PS51186"/>
    </source>
</evidence>
<reference evidence="2" key="1">
    <citation type="submission" date="2022-06" db="EMBL/GenBank/DDBJ databases">
        <title>Vallitalea longa sp. nov., an anaerobic bacterium isolated from marine sediment.</title>
        <authorList>
            <person name="Hirano S."/>
            <person name="Terahara T."/>
            <person name="Mori K."/>
            <person name="Hamada M."/>
            <person name="Matsumoto R."/>
            <person name="Kobayashi T."/>
        </authorList>
    </citation>
    <scope>NUCLEOTIDE SEQUENCE</scope>
    <source>
        <strain evidence="2">SH18-1</strain>
    </source>
</reference>
<accession>A0A9W5YH13</accession>
<evidence type="ECO:0000313" key="2">
    <source>
        <dbReference type="EMBL" id="GKX31779.1"/>
    </source>
</evidence>
<evidence type="ECO:0000313" key="3">
    <source>
        <dbReference type="Proteomes" id="UP001144256"/>
    </source>
</evidence>
<dbReference type="SUPFAM" id="SSF55729">
    <property type="entry name" value="Acyl-CoA N-acyltransferases (Nat)"/>
    <property type="match status" value="1"/>
</dbReference>
<dbReference type="Gene3D" id="3.40.630.30">
    <property type="match status" value="1"/>
</dbReference>
<organism evidence="2 3">
    <name type="scientific">Vallitalea longa</name>
    <dbReference type="NCBI Taxonomy" id="2936439"/>
    <lineage>
        <taxon>Bacteria</taxon>
        <taxon>Bacillati</taxon>
        <taxon>Bacillota</taxon>
        <taxon>Clostridia</taxon>
        <taxon>Lachnospirales</taxon>
        <taxon>Vallitaleaceae</taxon>
        <taxon>Vallitalea</taxon>
    </lineage>
</organism>
<dbReference type="InterPro" id="IPR016181">
    <property type="entry name" value="Acyl_CoA_acyltransferase"/>
</dbReference>
<gene>
    <name evidence="2" type="ORF">SH1V18_42590</name>
</gene>
<feature type="domain" description="N-acetyltransferase" evidence="1">
    <location>
        <begin position="37"/>
        <end position="178"/>
    </location>
</feature>
<dbReference type="GO" id="GO:0016747">
    <property type="term" value="F:acyltransferase activity, transferring groups other than amino-acyl groups"/>
    <property type="evidence" value="ECO:0007669"/>
    <property type="project" value="InterPro"/>
</dbReference>
<dbReference type="EMBL" id="BRLB01000021">
    <property type="protein sequence ID" value="GKX31779.1"/>
    <property type="molecule type" value="Genomic_DNA"/>
</dbReference>
<dbReference type="CDD" id="cd04301">
    <property type="entry name" value="NAT_SF"/>
    <property type="match status" value="1"/>
</dbReference>
<dbReference type="AlphaFoldDB" id="A0A9W5YH13"/>
<protein>
    <recommendedName>
        <fullName evidence="1">N-acetyltransferase domain-containing protein</fullName>
    </recommendedName>
</protein>
<dbReference type="Proteomes" id="UP001144256">
    <property type="component" value="Unassembled WGS sequence"/>
</dbReference>
<keyword evidence="3" id="KW-1185">Reference proteome</keyword>